<evidence type="ECO:0000256" key="3">
    <source>
        <dbReference type="ARBA" id="ARBA00004906"/>
    </source>
</evidence>
<dbReference type="CDD" id="cd16745">
    <property type="entry name" value="RING-HC_AtRMA-like"/>
    <property type="match status" value="1"/>
</dbReference>
<name>A0AAV3PGZ6_LITER</name>
<dbReference type="GO" id="GO:0008270">
    <property type="term" value="F:zinc ion binding"/>
    <property type="evidence" value="ECO:0007669"/>
    <property type="project" value="UniProtKB-KW"/>
</dbReference>
<comment type="domain">
    <text evidence="11">The RING-type zinc finger domain is responsible for E3 ligase activity.</text>
</comment>
<evidence type="ECO:0000313" key="14">
    <source>
        <dbReference type="Proteomes" id="UP001454036"/>
    </source>
</evidence>
<protein>
    <recommendedName>
        <fullName evidence="11">E3 ubiquitin-protein ligase RMA</fullName>
        <ecNumber evidence="11">2.3.2.27</ecNumber>
    </recommendedName>
    <alternativeName>
        <fullName evidence="11">Protein RING membrane-anchor</fullName>
    </alternativeName>
    <alternativeName>
        <fullName evidence="11">RING-type E3 ubiquitin transferase RMA</fullName>
    </alternativeName>
</protein>
<evidence type="ECO:0000256" key="9">
    <source>
        <dbReference type="ARBA" id="ARBA00023136"/>
    </source>
</evidence>
<proteinExistence type="predicted"/>
<dbReference type="SUPFAM" id="SSF57850">
    <property type="entry name" value="RING/U-box"/>
    <property type="match status" value="1"/>
</dbReference>
<comment type="subcellular location">
    <subcellularLocation>
        <location evidence="2">Endomembrane system</location>
    </subcellularLocation>
    <subcellularLocation>
        <location evidence="11">Endoplasmic reticulum membrane</location>
        <topology evidence="11">Single-pass type IV membrane protein</topology>
    </subcellularLocation>
</comment>
<organism evidence="13 14">
    <name type="scientific">Lithospermum erythrorhizon</name>
    <name type="common">Purple gromwell</name>
    <name type="synonym">Lithospermum officinale var. erythrorhizon</name>
    <dbReference type="NCBI Taxonomy" id="34254"/>
    <lineage>
        <taxon>Eukaryota</taxon>
        <taxon>Viridiplantae</taxon>
        <taxon>Streptophyta</taxon>
        <taxon>Embryophyta</taxon>
        <taxon>Tracheophyta</taxon>
        <taxon>Spermatophyta</taxon>
        <taxon>Magnoliopsida</taxon>
        <taxon>eudicotyledons</taxon>
        <taxon>Gunneridae</taxon>
        <taxon>Pentapetalae</taxon>
        <taxon>asterids</taxon>
        <taxon>lamiids</taxon>
        <taxon>Boraginales</taxon>
        <taxon>Boraginaceae</taxon>
        <taxon>Boraginoideae</taxon>
        <taxon>Lithospermeae</taxon>
        <taxon>Lithospermum</taxon>
    </lineage>
</organism>
<keyword evidence="5 11" id="KW-0479">Metal-binding</keyword>
<dbReference type="PANTHER" id="PTHR12313">
    <property type="entry name" value="E3 UBIQUITIN-PROTEIN LIGASE RNF5-RELATED"/>
    <property type="match status" value="1"/>
</dbReference>
<reference evidence="13 14" key="1">
    <citation type="submission" date="2024-01" db="EMBL/GenBank/DDBJ databases">
        <title>The complete chloroplast genome sequence of Lithospermum erythrorhizon: insights into the phylogenetic relationship among Boraginaceae species and the maternal lineages of purple gromwells.</title>
        <authorList>
            <person name="Okada T."/>
            <person name="Watanabe K."/>
        </authorList>
    </citation>
    <scope>NUCLEOTIDE SEQUENCE [LARGE SCALE GENOMIC DNA]</scope>
</reference>
<comment type="function">
    <text evidence="11">E3 ubiquitin-protein ligase.</text>
</comment>
<comment type="catalytic activity">
    <reaction evidence="1 11">
        <text>S-ubiquitinyl-[E2 ubiquitin-conjugating enzyme]-L-cysteine + [acceptor protein]-L-lysine = [E2 ubiquitin-conjugating enzyme]-L-cysteine + N(6)-ubiquitinyl-[acceptor protein]-L-lysine.</text>
        <dbReference type="EC" id="2.3.2.27"/>
    </reaction>
</comment>
<dbReference type="InterPro" id="IPR027370">
    <property type="entry name" value="Znf-RING_euk"/>
</dbReference>
<evidence type="ECO:0000256" key="5">
    <source>
        <dbReference type="ARBA" id="ARBA00022723"/>
    </source>
</evidence>
<keyword evidence="9" id="KW-0472">Membrane</keyword>
<dbReference type="InterPro" id="IPR017907">
    <property type="entry name" value="Znf_RING_CS"/>
</dbReference>
<evidence type="ECO:0000256" key="6">
    <source>
        <dbReference type="ARBA" id="ARBA00022771"/>
    </source>
</evidence>
<accession>A0AAV3PGZ6</accession>
<evidence type="ECO:0000256" key="2">
    <source>
        <dbReference type="ARBA" id="ARBA00004308"/>
    </source>
</evidence>
<dbReference type="Pfam" id="PF13445">
    <property type="entry name" value="zf-RING_UBOX"/>
    <property type="match status" value="1"/>
</dbReference>
<keyword evidence="8 11" id="KW-0862">Zinc</keyword>
<keyword evidence="11" id="KW-0256">Endoplasmic reticulum</keyword>
<feature type="domain" description="RING-type" evidence="12">
    <location>
        <begin position="40"/>
        <end position="86"/>
    </location>
</feature>
<evidence type="ECO:0000259" key="12">
    <source>
        <dbReference type="PROSITE" id="PS50089"/>
    </source>
</evidence>
<dbReference type="PROSITE" id="PS50089">
    <property type="entry name" value="ZF_RING_2"/>
    <property type="match status" value="1"/>
</dbReference>
<evidence type="ECO:0000256" key="1">
    <source>
        <dbReference type="ARBA" id="ARBA00000900"/>
    </source>
</evidence>
<dbReference type="Gene3D" id="3.30.40.10">
    <property type="entry name" value="Zinc/RING finger domain, C3HC4 (zinc finger)"/>
    <property type="match status" value="1"/>
</dbReference>
<comment type="caution">
    <text evidence="13">The sequence shown here is derived from an EMBL/GenBank/DDBJ whole genome shotgun (WGS) entry which is preliminary data.</text>
</comment>
<evidence type="ECO:0000256" key="8">
    <source>
        <dbReference type="ARBA" id="ARBA00022833"/>
    </source>
</evidence>
<dbReference type="Proteomes" id="UP001454036">
    <property type="component" value="Unassembled WGS sequence"/>
</dbReference>
<keyword evidence="6 10" id="KW-0863">Zinc-finger</keyword>
<dbReference type="AlphaFoldDB" id="A0AAV3PGZ6"/>
<dbReference type="InterPro" id="IPR045103">
    <property type="entry name" value="RNF5/RNF185-like"/>
</dbReference>
<keyword evidence="14" id="KW-1185">Reference proteome</keyword>
<keyword evidence="13" id="KW-0436">Ligase</keyword>
<dbReference type="InterPro" id="IPR001841">
    <property type="entry name" value="Znf_RING"/>
</dbReference>
<sequence length="223" mass="25025">MARQLGLNLDTSSLKRSWNPKAETIDETKEIDNNIGGFDCNICLDTVQDPVVTLCGHLYCWPCIYKWIHHQSQPSENQQPKCPVCKSQVSDKTMIPLYGPGSTPKPSDNKGANLGLAIPQRPPTPRTPNLQQSLPQVNQNRNFGSTNTNLNHHHHAAGGMFGEMVYSRMFGNHGTTMMAYPNSYNFGGNASPRVRRHIKEVDRSLSRLCFFMFCCLVLCLLLF</sequence>
<evidence type="ECO:0000256" key="10">
    <source>
        <dbReference type="PROSITE-ProRule" id="PRU00175"/>
    </source>
</evidence>
<evidence type="ECO:0000313" key="13">
    <source>
        <dbReference type="EMBL" id="GAA0150556.1"/>
    </source>
</evidence>
<keyword evidence="4 11" id="KW-0808">Transferase</keyword>
<dbReference type="EMBL" id="BAABME010001613">
    <property type="protein sequence ID" value="GAA0150556.1"/>
    <property type="molecule type" value="Genomic_DNA"/>
</dbReference>
<comment type="pathway">
    <text evidence="3 11">Protein modification; protein ubiquitination.</text>
</comment>
<dbReference type="SMART" id="SM00184">
    <property type="entry name" value="RING"/>
    <property type="match status" value="1"/>
</dbReference>
<dbReference type="PROSITE" id="PS00518">
    <property type="entry name" value="ZF_RING_1"/>
    <property type="match status" value="1"/>
</dbReference>
<keyword evidence="7 11" id="KW-0833">Ubl conjugation pathway</keyword>
<dbReference type="GO" id="GO:0006511">
    <property type="term" value="P:ubiquitin-dependent protein catabolic process"/>
    <property type="evidence" value="ECO:0007669"/>
    <property type="project" value="UniProtKB-UniRule"/>
</dbReference>
<dbReference type="GO" id="GO:0061630">
    <property type="term" value="F:ubiquitin protein ligase activity"/>
    <property type="evidence" value="ECO:0007669"/>
    <property type="project" value="UniProtKB-UniRule"/>
</dbReference>
<evidence type="ECO:0000256" key="11">
    <source>
        <dbReference type="RuleBase" id="RU369090"/>
    </source>
</evidence>
<dbReference type="InterPro" id="IPR013083">
    <property type="entry name" value="Znf_RING/FYVE/PHD"/>
</dbReference>
<evidence type="ECO:0000256" key="4">
    <source>
        <dbReference type="ARBA" id="ARBA00022679"/>
    </source>
</evidence>
<evidence type="ECO:0000256" key="7">
    <source>
        <dbReference type="ARBA" id="ARBA00022786"/>
    </source>
</evidence>
<gene>
    <name evidence="13" type="ORF">LIER_09476</name>
</gene>
<dbReference type="EC" id="2.3.2.27" evidence="11"/>
<dbReference type="GO" id="GO:0005789">
    <property type="term" value="C:endoplasmic reticulum membrane"/>
    <property type="evidence" value="ECO:0007669"/>
    <property type="project" value="UniProtKB-SubCell"/>
</dbReference>
<dbReference type="GO" id="GO:0016874">
    <property type="term" value="F:ligase activity"/>
    <property type="evidence" value="ECO:0007669"/>
    <property type="project" value="UniProtKB-KW"/>
</dbReference>